<reference evidence="3 4" key="1">
    <citation type="submission" date="2013-02" db="EMBL/GenBank/DDBJ databases">
        <title>The Genome Sequence of Acinetobacter gerneri CIP 107464.</title>
        <authorList>
            <consortium name="The Broad Institute Genome Sequencing Platform"/>
            <consortium name="The Broad Institute Genome Sequencing Center for Infectious Disease"/>
            <person name="Cerqueira G."/>
            <person name="Feldgarden M."/>
            <person name="Courvalin P."/>
            <person name="Perichon B."/>
            <person name="Grillot-Courvalin C."/>
            <person name="Clermont D."/>
            <person name="Rocha E."/>
            <person name="Yoon E.-J."/>
            <person name="Nemec A."/>
            <person name="Walker B."/>
            <person name="Young S.K."/>
            <person name="Zeng Q."/>
            <person name="Gargeya S."/>
            <person name="Fitzgerald M."/>
            <person name="Haas B."/>
            <person name="Abouelleil A."/>
            <person name="Alvarado L."/>
            <person name="Arachchi H.M."/>
            <person name="Berlin A.M."/>
            <person name="Chapman S.B."/>
            <person name="Dewar J."/>
            <person name="Goldberg J."/>
            <person name="Griggs A."/>
            <person name="Gujja S."/>
            <person name="Hansen M."/>
            <person name="Howarth C."/>
            <person name="Imamovic A."/>
            <person name="Larimer J."/>
            <person name="McCowan C."/>
            <person name="Murphy C."/>
            <person name="Neiman D."/>
            <person name="Pearson M."/>
            <person name="Priest M."/>
            <person name="Roberts A."/>
            <person name="Saif S."/>
            <person name="Shea T."/>
            <person name="Sisk P."/>
            <person name="Sykes S."/>
            <person name="Wortman J."/>
            <person name="Nusbaum C."/>
            <person name="Birren B."/>
        </authorList>
    </citation>
    <scope>NUCLEOTIDE SEQUENCE [LARGE SCALE GENOMIC DNA]</scope>
    <source>
        <strain evidence="3 4">CIP 107464</strain>
    </source>
</reference>
<evidence type="ECO:0000259" key="2">
    <source>
        <dbReference type="Pfam" id="PF06890"/>
    </source>
</evidence>
<name>N8YAV5_9GAMM</name>
<dbReference type="InterPro" id="IPR053861">
    <property type="entry name" value="Phage_Mu_Gp45_N"/>
</dbReference>
<organism evidence="3 4">
    <name type="scientific">Acinetobacter gerneri DSM 14967 = CIP 107464 = MTCC 9824</name>
    <dbReference type="NCBI Taxonomy" id="1120926"/>
    <lineage>
        <taxon>Bacteria</taxon>
        <taxon>Pseudomonadati</taxon>
        <taxon>Pseudomonadota</taxon>
        <taxon>Gammaproteobacteria</taxon>
        <taxon>Moraxellales</taxon>
        <taxon>Moraxellaceae</taxon>
        <taxon>Acinetobacter</taxon>
    </lineage>
</organism>
<feature type="region of interest" description="Disordered" evidence="1">
    <location>
        <begin position="129"/>
        <end position="159"/>
    </location>
</feature>
<dbReference type="OrthoDB" id="9802994at2"/>
<dbReference type="HOGENOM" id="CLU_108409_1_0_6"/>
<dbReference type="PATRIC" id="fig|1120926.3.peg.1847"/>
<dbReference type="STRING" id="202952.GCA_000747725_01955"/>
<dbReference type="EMBL" id="APPN01000063">
    <property type="protein sequence ID" value="ENV33912.1"/>
    <property type="molecule type" value="Genomic_DNA"/>
</dbReference>
<dbReference type="AlphaFoldDB" id="N8YAV5"/>
<evidence type="ECO:0000313" key="3">
    <source>
        <dbReference type="EMBL" id="ENV33912.1"/>
    </source>
</evidence>
<keyword evidence="4" id="KW-1185">Reference proteome</keyword>
<dbReference type="GeneID" id="84209275"/>
<gene>
    <name evidence="3" type="ORF">F960_01918</name>
</gene>
<evidence type="ECO:0000256" key="1">
    <source>
        <dbReference type="SAM" id="MobiDB-lite"/>
    </source>
</evidence>
<dbReference type="eggNOG" id="COG4384">
    <property type="taxonomic scope" value="Bacteria"/>
</dbReference>
<accession>N8YAV5</accession>
<dbReference type="RefSeq" id="WP_004861958.1">
    <property type="nucleotide sequence ID" value="NZ_ASYY01000058.1"/>
</dbReference>
<comment type="caution">
    <text evidence="3">The sequence shown here is derived from an EMBL/GenBank/DDBJ whole genome shotgun (WGS) entry which is preliminary data.</text>
</comment>
<proteinExistence type="predicted"/>
<dbReference type="Pfam" id="PF06890">
    <property type="entry name" value="Phage_Mu_Gp45"/>
    <property type="match status" value="1"/>
</dbReference>
<feature type="domain" description="Bacteriophage Mu Gp45 N-terminal" evidence="2">
    <location>
        <begin position="31"/>
        <end position="81"/>
    </location>
</feature>
<evidence type="ECO:0000313" key="4">
    <source>
        <dbReference type="Proteomes" id="UP000013117"/>
    </source>
</evidence>
<sequence>MMGAVARQVQKGLGQIRQIFLGLVARGGSEKLQLTGVADEVLQEVELIQQVGFSSYVPENSKVVIVPLQGKTSRSIVVATTGGDVIINVAEGEVCIYDQFGHSVWLKEDGTHIEGDLFVNGKVQATRDVSDQKGSMQKMRDAHNPHTHGNSPPPSLQME</sequence>
<protein>
    <recommendedName>
        <fullName evidence="2">Bacteriophage Mu Gp45 N-terminal domain-containing protein</fullName>
    </recommendedName>
</protein>
<dbReference type="Proteomes" id="UP000013117">
    <property type="component" value="Unassembled WGS sequence"/>
</dbReference>